<keyword evidence="4" id="KW-1185">Reference proteome</keyword>
<gene>
    <name evidence="3" type="ORF">ACFPER_17285</name>
</gene>
<dbReference type="EMBL" id="JBHSJC010000002">
    <property type="protein sequence ID" value="MFC4830553.1"/>
    <property type="molecule type" value="Genomic_DNA"/>
</dbReference>
<proteinExistence type="predicted"/>
<evidence type="ECO:0000256" key="2">
    <source>
        <dbReference type="SAM" id="Phobius"/>
    </source>
</evidence>
<dbReference type="PROSITE" id="PS51318">
    <property type="entry name" value="TAT"/>
    <property type="match status" value="1"/>
</dbReference>
<sequence length="307" mass="31857">MRNLKSSPSTTETLEPRPLDAKRVEVRRARRNRRTLIASGAVVAVGALVGSGFAVQSAVADQHLRVAQTAALTEGTDRGIDQLDAHGGILEAKAVKQAEDTIAVASDTIAAAKGKADAGELASTVASLEDYTYLAPERVFALVDAATEHADEVKAEIKEFDRKAAEKAAAEKAAAEKAAAEKAAAEAAAAAEQAPASPSYPTGPANPSGAQAIARDLMASLYGWGDDQFGCLVDLWNKESGWNVYAQNPSSGAYGIPQALPGDKMATAGADWASNPATQITWGLGYIAGRYGTPCGAWSHSASVGWY</sequence>
<accession>A0ABV9R8P6</accession>
<evidence type="ECO:0000313" key="4">
    <source>
        <dbReference type="Proteomes" id="UP001595960"/>
    </source>
</evidence>
<name>A0ABV9R8P6_9MICO</name>
<keyword evidence="2" id="KW-1133">Transmembrane helix</keyword>
<keyword evidence="2" id="KW-0472">Membrane</keyword>
<dbReference type="InterPro" id="IPR006311">
    <property type="entry name" value="TAT_signal"/>
</dbReference>
<organism evidence="3 4">
    <name type="scientific">Agromyces aurantiacus</name>
    <dbReference type="NCBI Taxonomy" id="165814"/>
    <lineage>
        <taxon>Bacteria</taxon>
        <taxon>Bacillati</taxon>
        <taxon>Actinomycetota</taxon>
        <taxon>Actinomycetes</taxon>
        <taxon>Micrococcales</taxon>
        <taxon>Microbacteriaceae</taxon>
        <taxon>Agromyces</taxon>
    </lineage>
</organism>
<comment type="caution">
    <text evidence="3">The sequence shown here is derived from an EMBL/GenBank/DDBJ whole genome shotgun (WGS) entry which is preliminary data.</text>
</comment>
<evidence type="ECO:0008006" key="5">
    <source>
        <dbReference type="Google" id="ProtNLM"/>
    </source>
</evidence>
<evidence type="ECO:0000313" key="3">
    <source>
        <dbReference type="EMBL" id="MFC4830553.1"/>
    </source>
</evidence>
<reference evidence="4" key="1">
    <citation type="journal article" date="2019" name="Int. J. Syst. Evol. Microbiol.">
        <title>The Global Catalogue of Microorganisms (GCM) 10K type strain sequencing project: providing services to taxonomists for standard genome sequencing and annotation.</title>
        <authorList>
            <consortium name="The Broad Institute Genomics Platform"/>
            <consortium name="The Broad Institute Genome Sequencing Center for Infectious Disease"/>
            <person name="Wu L."/>
            <person name="Ma J."/>
        </authorList>
    </citation>
    <scope>NUCLEOTIDE SEQUENCE [LARGE SCALE GENOMIC DNA]</scope>
    <source>
        <strain evidence="4">CGMCC 1.12192</strain>
    </source>
</reference>
<evidence type="ECO:0000256" key="1">
    <source>
        <dbReference type="SAM" id="MobiDB-lite"/>
    </source>
</evidence>
<dbReference type="Proteomes" id="UP001595960">
    <property type="component" value="Unassembled WGS sequence"/>
</dbReference>
<dbReference type="InterPro" id="IPR009148">
    <property type="entry name" value="PcsB-like"/>
</dbReference>
<keyword evidence="2" id="KW-0812">Transmembrane</keyword>
<dbReference type="RefSeq" id="WP_204393897.1">
    <property type="nucleotide sequence ID" value="NZ_JAFBBW010000001.1"/>
</dbReference>
<feature type="transmembrane region" description="Helical" evidence="2">
    <location>
        <begin position="36"/>
        <end position="55"/>
    </location>
</feature>
<dbReference type="InterPro" id="IPR023346">
    <property type="entry name" value="Lysozyme-like_dom_sf"/>
</dbReference>
<dbReference type="PRINTS" id="PR01852">
    <property type="entry name" value="SIBAPROTEIN"/>
</dbReference>
<dbReference type="SUPFAM" id="SSF53955">
    <property type="entry name" value="Lysozyme-like"/>
    <property type="match status" value="1"/>
</dbReference>
<protein>
    <recommendedName>
        <fullName evidence="5">Lytic transglycosylase domain-containing protein</fullName>
    </recommendedName>
</protein>
<feature type="region of interest" description="Disordered" evidence="1">
    <location>
        <begin position="189"/>
        <end position="208"/>
    </location>
</feature>